<dbReference type="PANTHER" id="PTHR30619:SF1">
    <property type="entry name" value="RECOMBINATION PROTEIN 2"/>
    <property type="match status" value="1"/>
</dbReference>
<keyword evidence="3 6" id="KW-0812">Transmembrane</keyword>
<dbReference type="GO" id="GO:0005886">
    <property type="term" value="C:plasma membrane"/>
    <property type="evidence" value="ECO:0007669"/>
    <property type="project" value="UniProtKB-SubCell"/>
</dbReference>
<dbReference type="InterPro" id="IPR052159">
    <property type="entry name" value="Competence_DNA_uptake"/>
</dbReference>
<evidence type="ECO:0000256" key="1">
    <source>
        <dbReference type="ARBA" id="ARBA00004651"/>
    </source>
</evidence>
<feature type="transmembrane region" description="Helical" evidence="6">
    <location>
        <begin position="314"/>
        <end position="329"/>
    </location>
</feature>
<dbReference type="PANTHER" id="PTHR30619">
    <property type="entry name" value="DNA INTERNALIZATION/COMPETENCE PROTEIN COMEC/REC2"/>
    <property type="match status" value="1"/>
</dbReference>
<feature type="transmembrane region" description="Helical" evidence="6">
    <location>
        <begin position="384"/>
        <end position="400"/>
    </location>
</feature>
<gene>
    <name evidence="9" type="ORF">SAMN04488094_101553</name>
</gene>
<name>A0A1I1DZI2_9RHOB</name>
<evidence type="ECO:0000256" key="4">
    <source>
        <dbReference type="ARBA" id="ARBA00022989"/>
    </source>
</evidence>
<dbReference type="RefSeq" id="WP_093359117.1">
    <property type="nucleotide sequence ID" value="NZ_FOLG01000001.1"/>
</dbReference>
<feature type="transmembrane region" description="Helical" evidence="6">
    <location>
        <begin position="32"/>
        <end position="50"/>
    </location>
</feature>
<dbReference type="InterPro" id="IPR025405">
    <property type="entry name" value="DUF4131"/>
</dbReference>
<keyword evidence="10" id="KW-1185">Reference proteome</keyword>
<feature type="transmembrane region" description="Helical" evidence="6">
    <location>
        <begin position="455"/>
        <end position="482"/>
    </location>
</feature>
<evidence type="ECO:0000256" key="2">
    <source>
        <dbReference type="ARBA" id="ARBA00022475"/>
    </source>
</evidence>
<sequence>MVVTTTSEPGTVPAAGLRGALSAALLAQRGRLILWVPICLAFGIGGWFSLRIEPGLAEYAACGLGAGALFLLGRQAGEGAAPLFWGIALVLCGALLAGARAHSVAAPVLGFRYYGAIEGRIIDIDRSVSDKPRLTLDRVVLEDVAPSRTPARVRVSLHGQQGFIAPEPGLTVILTGHLSPPSGPVEPGGFDFRRMAWFERLGGVGYTRTPVLAAAPAEEGRAGLAIFRLRMAISEGVQARIPGEAGALAAAILTGDRSAMPRETVENLRNANLAHLLAISGLHMGLLTGAVFAALRAAMALIPWVALRLPTRKIAAAGALVVGAFYLALSGGAVSTTRAFVMVSVMLVAVLLERRAISLRSVALAATVLLVLTPETLFGPSFQMSFAATTALVAAFGALKPHRERMARLPRWLAPAVAVLISSAVAGAATAPFSAAHFNRIADYGLLANLASVPLMGALVMPSAVAAAVLWPIGLSWVGLWLMRWGLEWILFVAARVSALDGAVTHVIAPGPWVLPLLSLGFLVTLLWRGPLRWSGLLAMVAALGLWTQADRPDVLISDTGGVVGVMGPEGRSLSRPKGDGFAALSWLENDGDGADQAEAAARPGFTGDRFERRAQAGALTVRHLTGKTGLARLGTACGADVLVTNQPLTNRPEGACRLFDPESLRKSGAVSIRIGDEGPVFETVAERTGHRMWAP</sequence>
<dbReference type="AlphaFoldDB" id="A0A1I1DZI2"/>
<dbReference type="Proteomes" id="UP000198728">
    <property type="component" value="Unassembled WGS sequence"/>
</dbReference>
<evidence type="ECO:0000256" key="5">
    <source>
        <dbReference type="ARBA" id="ARBA00023136"/>
    </source>
</evidence>
<dbReference type="NCBIfam" id="TIGR00360">
    <property type="entry name" value="ComEC_N-term"/>
    <property type="match status" value="1"/>
</dbReference>
<feature type="transmembrane region" description="Helical" evidence="6">
    <location>
        <begin position="412"/>
        <end position="435"/>
    </location>
</feature>
<feature type="transmembrane region" description="Helical" evidence="6">
    <location>
        <begin position="56"/>
        <end position="73"/>
    </location>
</feature>
<feature type="domain" description="DUF4131" evidence="8">
    <location>
        <begin position="60"/>
        <end position="209"/>
    </location>
</feature>
<dbReference type="STRING" id="441112.SAMN04488094_101553"/>
<comment type="subcellular location">
    <subcellularLocation>
        <location evidence="1">Cell membrane</location>
        <topology evidence="1">Multi-pass membrane protein</topology>
    </subcellularLocation>
</comment>
<evidence type="ECO:0000259" key="7">
    <source>
        <dbReference type="Pfam" id="PF03772"/>
    </source>
</evidence>
<dbReference type="Pfam" id="PF13567">
    <property type="entry name" value="DUF4131"/>
    <property type="match status" value="1"/>
</dbReference>
<evidence type="ECO:0000256" key="6">
    <source>
        <dbReference type="SAM" id="Phobius"/>
    </source>
</evidence>
<organism evidence="9 10">
    <name type="scientific">Tropicimonas isoalkanivorans</name>
    <dbReference type="NCBI Taxonomy" id="441112"/>
    <lineage>
        <taxon>Bacteria</taxon>
        <taxon>Pseudomonadati</taxon>
        <taxon>Pseudomonadota</taxon>
        <taxon>Alphaproteobacteria</taxon>
        <taxon>Rhodobacterales</taxon>
        <taxon>Roseobacteraceae</taxon>
        <taxon>Tropicimonas</taxon>
    </lineage>
</organism>
<evidence type="ECO:0000313" key="9">
    <source>
        <dbReference type="EMBL" id="SFB80217.1"/>
    </source>
</evidence>
<dbReference type="OrthoDB" id="9790149at2"/>
<dbReference type="EMBL" id="FOLG01000001">
    <property type="protein sequence ID" value="SFB80217.1"/>
    <property type="molecule type" value="Genomic_DNA"/>
</dbReference>
<protein>
    <submittedName>
        <fullName evidence="9">Competence protein ComEC</fullName>
    </submittedName>
</protein>
<dbReference type="Pfam" id="PF03772">
    <property type="entry name" value="Competence"/>
    <property type="match status" value="1"/>
</dbReference>
<evidence type="ECO:0000259" key="8">
    <source>
        <dbReference type="Pfam" id="PF13567"/>
    </source>
</evidence>
<feature type="transmembrane region" description="Helical" evidence="6">
    <location>
        <begin position="359"/>
        <end position="378"/>
    </location>
</feature>
<keyword evidence="5 6" id="KW-0472">Membrane</keyword>
<accession>A0A1I1DZI2</accession>
<evidence type="ECO:0000256" key="3">
    <source>
        <dbReference type="ARBA" id="ARBA00022692"/>
    </source>
</evidence>
<evidence type="ECO:0000313" key="10">
    <source>
        <dbReference type="Proteomes" id="UP000198728"/>
    </source>
</evidence>
<reference evidence="9 10" key="1">
    <citation type="submission" date="2016-10" db="EMBL/GenBank/DDBJ databases">
        <authorList>
            <person name="de Groot N.N."/>
        </authorList>
    </citation>
    <scope>NUCLEOTIDE SEQUENCE [LARGE SCALE GENOMIC DNA]</scope>
    <source>
        <strain evidence="9 10">DSM 19548</strain>
    </source>
</reference>
<feature type="transmembrane region" description="Helical" evidence="6">
    <location>
        <begin position="80"/>
        <end position="99"/>
    </location>
</feature>
<feature type="transmembrane region" description="Helical" evidence="6">
    <location>
        <begin position="513"/>
        <end position="530"/>
    </location>
</feature>
<keyword evidence="4 6" id="KW-1133">Transmembrane helix</keyword>
<keyword evidence="2" id="KW-1003">Cell membrane</keyword>
<feature type="transmembrane region" description="Helical" evidence="6">
    <location>
        <begin position="276"/>
        <end position="302"/>
    </location>
</feature>
<dbReference type="InterPro" id="IPR004477">
    <property type="entry name" value="ComEC_N"/>
</dbReference>
<proteinExistence type="predicted"/>
<feature type="domain" description="ComEC/Rec2-related protein" evidence="7">
    <location>
        <begin position="252"/>
        <end position="530"/>
    </location>
</feature>